<evidence type="ECO:0000256" key="2">
    <source>
        <dbReference type="SAM" id="MobiDB-lite"/>
    </source>
</evidence>
<feature type="compositionally biased region" description="Basic and acidic residues" evidence="2">
    <location>
        <begin position="198"/>
        <end position="209"/>
    </location>
</feature>
<dbReference type="AlphaFoldDB" id="A0A7S1KU94"/>
<dbReference type="PROSITE" id="PS51532">
    <property type="entry name" value="PITH"/>
    <property type="match status" value="1"/>
</dbReference>
<evidence type="ECO:0000256" key="1">
    <source>
        <dbReference type="ARBA" id="ARBA00025788"/>
    </source>
</evidence>
<proteinExistence type="inferred from homology"/>
<feature type="domain" description="PITH" evidence="3">
    <location>
        <begin position="24"/>
        <end position="196"/>
    </location>
</feature>
<sequence>MPHHHHDHAHGSGCCHHEHHEEDKETYQVAHKDSLYSCIDTTKMRCFNEEHRDSGKSVIKPDDEKLDTSKFVQSAVGADLLFVIPFSVTCHVEKIELLGGDEDSCPTKMKIWKNRDDMDFDMVEDIKPDQDFDIGYSHQILEFNVRRSRFRGCQNLVLYFPDCPNGDKSKIFYIGIRGKATKDKRQVVEAIYESAPQIEDHKVEDEARQQEYSIGAPTEGEL</sequence>
<dbReference type="PANTHER" id="PTHR12175">
    <property type="entry name" value="AD039 HT014 THIOREDOXIN FAMILY TRP26"/>
    <property type="match status" value="1"/>
</dbReference>
<dbReference type="InterPro" id="IPR008979">
    <property type="entry name" value="Galactose-bd-like_sf"/>
</dbReference>
<feature type="region of interest" description="Disordered" evidence="2">
    <location>
        <begin position="198"/>
        <end position="222"/>
    </location>
</feature>
<dbReference type="PANTHER" id="PTHR12175:SF1">
    <property type="entry name" value="PITH DOMAIN-CONTAINING PROTEIN 1"/>
    <property type="match status" value="1"/>
</dbReference>
<dbReference type="Gene3D" id="2.60.120.470">
    <property type="entry name" value="PITH domain"/>
    <property type="match status" value="1"/>
</dbReference>
<protein>
    <recommendedName>
        <fullName evidence="3">PITH domain-containing protein</fullName>
    </recommendedName>
</protein>
<gene>
    <name evidence="4" type="ORF">PCOS0759_LOCUS9547</name>
</gene>
<dbReference type="InterPro" id="IPR045099">
    <property type="entry name" value="PITH1-like"/>
</dbReference>
<dbReference type="InterPro" id="IPR010400">
    <property type="entry name" value="PITH_dom"/>
</dbReference>
<evidence type="ECO:0000259" key="3">
    <source>
        <dbReference type="PROSITE" id="PS51532"/>
    </source>
</evidence>
<dbReference type="GO" id="GO:0005737">
    <property type="term" value="C:cytoplasm"/>
    <property type="evidence" value="ECO:0007669"/>
    <property type="project" value="UniProtKB-ARBA"/>
</dbReference>
<dbReference type="EMBL" id="HBGD01011537">
    <property type="protein sequence ID" value="CAD9086293.1"/>
    <property type="molecule type" value="Transcribed_RNA"/>
</dbReference>
<accession>A0A7S1KU94</accession>
<dbReference type="SUPFAM" id="SSF49785">
    <property type="entry name" value="Galactose-binding domain-like"/>
    <property type="match status" value="1"/>
</dbReference>
<organism evidence="4">
    <name type="scientific">Percolomonas cosmopolitus</name>
    <dbReference type="NCBI Taxonomy" id="63605"/>
    <lineage>
        <taxon>Eukaryota</taxon>
        <taxon>Discoba</taxon>
        <taxon>Heterolobosea</taxon>
        <taxon>Tetramitia</taxon>
        <taxon>Eutetramitia</taxon>
        <taxon>Percolomonadidae</taxon>
        <taxon>Percolomonas</taxon>
    </lineage>
</organism>
<name>A0A7S1KU94_9EUKA</name>
<evidence type="ECO:0000313" key="4">
    <source>
        <dbReference type="EMBL" id="CAD9086293.1"/>
    </source>
</evidence>
<comment type="similarity">
    <text evidence="1">Belongs to the PITHD1 family.</text>
</comment>
<dbReference type="InterPro" id="IPR037047">
    <property type="entry name" value="PITH_dom_sf"/>
</dbReference>
<dbReference type="Pfam" id="PF06201">
    <property type="entry name" value="PITH"/>
    <property type="match status" value="1"/>
</dbReference>
<reference evidence="4" key="1">
    <citation type="submission" date="2021-01" db="EMBL/GenBank/DDBJ databases">
        <authorList>
            <person name="Corre E."/>
            <person name="Pelletier E."/>
            <person name="Niang G."/>
            <person name="Scheremetjew M."/>
            <person name="Finn R."/>
            <person name="Kale V."/>
            <person name="Holt S."/>
            <person name="Cochrane G."/>
            <person name="Meng A."/>
            <person name="Brown T."/>
            <person name="Cohen L."/>
        </authorList>
    </citation>
    <scope>NUCLEOTIDE SEQUENCE</scope>
    <source>
        <strain evidence="4">WS</strain>
    </source>
</reference>